<evidence type="ECO:0000313" key="3">
    <source>
        <dbReference type="EMBL" id="EPB82614.1"/>
    </source>
</evidence>
<gene>
    <name evidence="3" type="ORF">HMPREF1544_10647</name>
</gene>
<proteinExistence type="inferred from homology"/>
<organism evidence="3 4">
    <name type="scientific">Mucor circinelloides f. circinelloides (strain 1006PhL)</name>
    <name type="common">Mucormycosis agent</name>
    <name type="synonym">Calyptromyces circinelloides</name>
    <dbReference type="NCBI Taxonomy" id="1220926"/>
    <lineage>
        <taxon>Eukaryota</taxon>
        <taxon>Fungi</taxon>
        <taxon>Fungi incertae sedis</taxon>
        <taxon>Mucoromycota</taxon>
        <taxon>Mucoromycotina</taxon>
        <taxon>Mucoromycetes</taxon>
        <taxon>Mucorales</taxon>
        <taxon>Mucorineae</taxon>
        <taxon>Mucoraceae</taxon>
        <taxon>Mucor</taxon>
    </lineage>
</organism>
<dbReference type="PANTHER" id="PTHR22835:SF659">
    <property type="entry name" value="GDSL LIPASE_ACYLHYDROLASE, PUTATIVE (AFU_ORTHOLOGUE AFUA_2G00510)-RELATED"/>
    <property type="match status" value="1"/>
</dbReference>
<keyword evidence="2" id="KW-0732">Signal</keyword>
<keyword evidence="4" id="KW-1185">Reference proteome</keyword>
<dbReference type="AlphaFoldDB" id="S2IZ98"/>
<dbReference type="InterPro" id="IPR001087">
    <property type="entry name" value="GDSL"/>
</dbReference>
<dbReference type="InterPro" id="IPR036514">
    <property type="entry name" value="SGNH_hydro_sf"/>
</dbReference>
<comment type="similarity">
    <text evidence="1">Belongs to the 'GDSL' lipolytic enzyme family.</text>
</comment>
<name>S2IZ98_MUCC1</name>
<dbReference type="Proteomes" id="UP000014254">
    <property type="component" value="Unassembled WGS sequence"/>
</dbReference>
<dbReference type="GO" id="GO:0016788">
    <property type="term" value="F:hydrolase activity, acting on ester bonds"/>
    <property type="evidence" value="ECO:0007669"/>
    <property type="project" value="InterPro"/>
</dbReference>
<evidence type="ECO:0008006" key="5">
    <source>
        <dbReference type="Google" id="ProtNLM"/>
    </source>
</evidence>
<feature type="chain" id="PRO_5004497007" description="SGNH hydrolase-type esterase domain-containing protein" evidence="2">
    <location>
        <begin position="19"/>
        <end position="305"/>
    </location>
</feature>
<sequence>MRSLFLCCLVYCAATVQAGVVSYSSYVKRSISKFNTIFAFGDSYTANGSLKDFYANNDVDFDEADLHPDTISTIKRSTNGILYVEYLSKLMNDASLYDFAQSGATANNDLVAHPGSIDMAHQIGRYLASNVAKEPKDTSLYVLWTGVNDVRLLFEEEDDDSARRSMVDAIAASISNDMQRLYDVGVKYIVFLGLIPLDLIPMYYDKSVNTKRAFNKLVKYYNSVLIETLNQFQAEHSDVQASYFDTYQLFETAFSQKELERNARMDCGGNADCGDMIWWNDLHLTTAIHEKIAQAMYDSIASLGW</sequence>
<dbReference type="Gene3D" id="3.40.50.1110">
    <property type="entry name" value="SGNH hydrolase"/>
    <property type="match status" value="1"/>
</dbReference>
<dbReference type="OMA" id="KIAQAMY"/>
<dbReference type="OrthoDB" id="1600564at2759"/>
<dbReference type="EMBL" id="KE124106">
    <property type="protein sequence ID" value="EPB82614.1"/>
    <property type="molecule type" value="Genomic_DNA"/>
</dbReference>
<dbReference type="CDD" id="cd01846">
    <property type="entry name" value="fatty_acyltransferase_like"/>
    <property type="match status" value="1"/>
</dbReference>
<dbReference type="Pfam" id="PF00657">
    <property type="entry name" value="Lipase_GDSL"/>
    <property type="match status" value="1"/>
</dbReference>
<protein>
    <recommendedName>
        <fullName evidence="5">SGNH hydrolase-type esterase domain-containing protein</fullName>
    </recommendedName>
</protein>
<dbReference type="SUPFAM" id="SSF52266">
    <property type="entry name" value="SGNH hydrolase"/>
    <property type="match status" value="1"/>
</dbReference>
<accession>S2IZ98</accession>
<dbReference type="InParanoid" id="S2IZ98"/>
<evidence type="ECO:0000256" key="2">
    <source>
        <dbReference type="SAM" id="SignalP"/>
    </source>
</evidence>
<dbReference type="PANTHER" id="PTHR22835">
    <property type="entry name" value="ZINC FINGER FYVE DOMAIN CONTAINING PROTEIN"/>
    <property type="match status" value="1"/>
</dbReference>
<dbReference type="VEuPathDB" id="FungiDB:HMPREF1544_10647"/>
<reference evidence="4" key="1">
    <citation type="submission" date="2013-05" db="EMBL/GenBank/DDBJ databases">
        <title>The Genome sequence of Mucor circinelloides f. circinelloides 1006PhL.</title>
        <authorList>
            <consortium name="The Broad Institute Genomics Platform"/>
            <person name="Cuomo C."/>
            <person name="Earl A."/>
            <person name="Findley K."/>
            <person name="Lee S.C."/>
            <person name="Walker B."/>
            <person name="Young S."/>
            <person name="Zeng Q."/>
            <person name="Gargeya S."/>
            <person name="Fitzgerald M."/>
            <person name="Haas B."/>
            <person name="Abouelleil A."/>
            <person name="Allen A.W."/>
            <person name="Alvarado L."/>
            <person name="Arachchi H.M."/>
            <person name="Berlin A.M."/>
            <person name="Chapman S.B."/>
            <person name="Gainer-Dewar J."/>
            <person name="Goldberg J."/>
            <person name="Griggs A."/>
            <person name="Gujja S."/>
            <person name="Hansen M."/>
            <person name="Howarth C."/>
            <person name="Imamovic A."/>
            <person name="Ireland A."/>
            <person name="Larimer J."/>
            <person name="McCowan C."/>
            <person name="Murphy C."/>
            <person name="Pearson M."/>
            <person name="Poon T.W."/>
            <person name="Priest M."/>
            <person name="Roberts A."/>
            <person name="Saif S."/>
            <person name="Shea T."/>
            <person name="Sisk P."/>
            <person name="Sykes S."/>
            <person name="Wortman J."/>
            <person name="Nusbaum C."/>
            <person name="Birren B."/>
        </authorList>
    </citation>
    <scope>NUCLEOTIDE SEQUENCE [LARGE SCALE GENOMIC DNA]</scope>
    <source>
        <strain evidence="4">1006PhL</strain>
    </source>
</reference>
<evidence type="ECO:0000256" key="1">
    <source>
        <dbReference type="ARBA" id="ARBA00008668"/>
    </source>
</evidence>
<feature type="signal peptide" evidence="2">
    <location>
        <begin position="1"/>
        <end position="18"/>
    </location>
</feature>
<evidence type="ECO:0000313" key="4">
    <source>
        <dbReference type="Proteomes" id="UP000014254"/>
    </source>
</evidence>